<evidence type="ECO:0000256" key="3">
    <source>
        <dbReference type="ARBA" id="ARBA00022679"/>
    </source>
</evidence>
<dbReference type="PROSITE" id="PS50011">
    <property type="entry name" value="PROTEIN_KINASE_DOM"/>
    <property type="match status" value="1"/>
</dbReference>
<proteinExistence type="predicted"/>
<keyword evidence="3" id="KW-0808">Transferase</keyword>
<dbReference type="PANTHER" id="PTHR22967">
    <property type="entry name" value="SERINE/THREONINE PROTEIN KINASE"/>
    <property type="match status" value="1"/>
</dbReference>
<feature type="non-terminal residue" evidence="11">
    <location>
        <position position="1"/>
    </location>
</feature>
<name>A0ABN9TJW8_9DINO</name>
<protein>
    <recommendedName>
        <fullName evidence="1">non-specific serine/threonine protein kinase</fullName>
        <ecNumber evidence="1">2.7.11.1</ecNumber>
    </recommendedName>
</protein>
<dbReference type="Proteomes" id="UP001189429">
    <property type="component" value="Unassembled WGS sequence"/>
</dbReference>
<evidence type="ECO:0000256" key="7">
    <source>
        <dbReference type="ARBA" id="ARBA00047899"/>
    </source>
</evidence>
<dbReference type="SUPFAM" id="SSF56112">
    <property type="entry name" value="Protein kinase-like (PK-like)"/>
    <property type="match status" value="1"/>
</dbReference>
<sequence>QELIGDKSLEHFRMEYEKLHRALKKSHESEKRLIKKCRELNAEIVSNANKVQMALNLSKEDQSTIQNLKREIERAWKMVEASHEKEQRAKETIHNLKLEINNLSHLVEQGAGLSVNQENTVNNLITQRDELLRTRDSLEAKVAKMTQENIQMTEIMQRHESENLQGEVEMANTRDVFNAKRTEAERELRRRERLEKELDDLKKSQEAREAILKKCKADSKVQEETKEQQEKLLDDYRFKAVQLKQDNEKAEMALSGMKLSNKDEEAKRQVLLEENEEIKAQIKQTSEATKLVTMEKDKAQKALEQLKRKKDIEDDERREVEAQRSVLKADTENLIREIDVLRKQDSLVFGLKLALAAFQRSMSWPRQLRISATIVTVTCEVAVYCPDCVSAYELVAAAAYLCDIRGRCPLAVWIVERVLCRPRADIAAALHLGRPPASAAAGIGAAVALARRWAGCYSPIIKRNRVPFRSGFETGYPKGEPPQQTVLGAFTLAKQQKLERLLEATPQKTFRGRVIPALSCWKVKHSGRNNVGRITTRHRGGGTRQRLRFVDFKRGRKELAPCPCGGAAGAHPALAGASSAATVAPAAAAAALPAGRLPSHRCYQHGLHTMEAFRAGYARVRQKTEKVGDKVMRQALNSQAEIKDKLHEVRDFMHMAGPKRQYSIAGRDLQEECQLSEGGFAFVWKVRDLRTDEELVVKKIACQDAEKEAMVRREVQILERLPKHPNVVKYYGHVVRSGDRGTEAILLFELCPGGHLLDLLERAKGVLSEECILSVFSDLVTAVAFLHDQTPPVQHRDLKVENVLLGADGRFKLCDFGSWSDERSDPSSLDRKGMSDLQETIERYTTMMYRPPEMVDFYLKFTISEKVDVWMLGCIAFTLMFYRHPFQDDGSLAIANARYAMPPQPRHSPKLQDLCHWLLARDPADRPSARRRPGPPLSEGRASARRAVCACGFCGEVGHVPLQEEDSTIITQ</sequence>
<evidence type="ECO:0000259" key="10">
    <source>
        <dbReference type="PROSITE" id="PS50011"/>
    </source>
</evidence>
<dbReference type="Gene3D" id="2.40.50.140">
    <property type="entry name" value="Nucleic acid-binding proteins"/>
    <property type="match status" value="1"/>
</dbReference>
<dbReference type="InterPro" id="IPR008271">
    <property type="entry name" value="Ser/Thr_kinase_AS"/>
</dbReference>
<evidence type="ECO:0000313" key="12">
    <source>
        <dbReference type="Proteomes" id="UP001189429"/>
    </source>
</evidence>
<dbReference type="EC" id="2.7.11.1" evidence="1"/>
<dbReference type="InterPro" id="IPR012340">
    <property type="entry name" value="NA-bd_OB-fold"/>
</dbReference>
<dbReference type="InterPro" id="IPR011009">
    <property type="entry name" value="Kinase-like_dom_sf"/>
</dbReference>
<accession>A0ABN9TJW8</accession>
<keyword evidence="4" id="KW-0547">Nucleotide-binding</keyword>
<evidence type="ECO:0000256" key="2">
    <source>
        <dbReference type="ARBA" id="ARBA00022527"/>
    </source>
</evidence>
<evidence type="ECO:0000256" key="6">
    <source>
        <dbReference type="ARBA" id="ARBA00022840"/>
    </source>
</evidence>
<comment type="catalytic activity">
    <reaction evidence="8">
        <text>L-seryl-[protein] + ATP = O-phospho-L-seryl-[protein] + ADP + H(+)</text>
        <dbReference type="Rhea" id="RHEA:17989"/>
        <dbReference type="Rhea" id="RHEA-COMP:9863"/>
        <dbReference type="Rhea" id="RHEA-COMP:11604"/>
        <dbReference type="ChEBI" id="CHEBI:15378"/>
        <dbReference type="ChEBI" id="CHEBI:29999"/>
        <dbReference type="ChEBI" id="CHEBI:30616"/>
        <dbReference type="ChEBI" id="CHEBI:83421"/>
        <dbReference type="ChEBI" id="CHEBI:456216"/>
        <dbReference type="EC" id="2.7.11.1"/>
    </reaction>
</comment>
<dbReference type="SMART" id="SM00220">
    <property type="entry name" value="S_TKc"/>
    <property type="match status" value="1"/>
</dbReference>
<dbReference type="PROSITE" id="PS00108">
    <property type="entry name" value="PROTEIN_KINASE_ST"/>
    <property type="match status" value="1"/>
</dbReference>
<organism evidence="11 12">
    <name type="scientific">Prorocentrum cordatum</name>
    <dbReference type="NCBI Taxonomy" id="2364126"/>
    <lineage>
        <taxon>Eukaryota</taxon>
        <taxon>Sar</taxon>
        <taxon>Alveolata</taxon>
        <taxon>Dinophyceae</taxon>
        <taxon>Prorocentrales</taxon>
        <taxon>Prorocentraceae</taxon>
        <taxon>Prorocentrum</taxon>
    </lineage>
</organism>
<dbReference type="PANTHER" id="PTHR22967:SF57">
    <property type="entry name" value="AUXILIN, ISOFORM A-RELATED"/>
    <property type="match status" value="1"/>
</dbReference>
<dbReference type="Pfam" id="PF00181">
    <property type="entry name" value="Ribosomal_L2_N"/>
    <property type="match status" value="1"/>
</dbReference>
<evidence type="ECO:0000256" key="4">
    <source>
        <dbReference type="ARBA" id="ARBA00022741"/>
    </source>
</evidence>
<keyword evidence="9" id="KW-0175">Coiled coil</keyword>
<dbReference type="Gene3D" id="1.10.510.10">
    <property type="entry name" value="Transferase(Phosphotransferase) domain 1"/>
    <property type="match status" value="1"/>
</dbReference>
<keyword evidence="5" id="KW-0418">Kinase</keyword>
<evidence type="ECO:0000256" key="8">
    <source>
        <dbReference type="ARBA" id="ARBA00048679"/>
    </source>
</evidence>
<feature type="domain" description="Protein kinase" evidence="10">
    <location>
        <begin position="669"/>
        <end position="937"/>
    </location>
</feature>
<gene>
    <name evidence="11" type="ORF">PCOR1329_LOCUS39819</name>
</gene>
<dbReference type="Pfam" id="PF00069">
    <property type="entry name" value="Pkinase"/>
    <property type="match status" value="1"/>
</dbReference>
<evidence type="ECO:0000256" key="5">
    <source>
        <dbReference type="ARBA" id="ARBA00022777"/>
    </source>
</evidence>
<comment type="caution">
    <text evidence="11">The sequence shown here is derived from an EMBL/GenBank/DDBJ whole genome shotgun (WGS) entry which is preliminary data.</text>
</comment>
<evidence type="ECO:0000256" key="1">
    <source>
        <dbReference type="ARBA" id="ARBA00012513"/>
    </source>
</evidence>
<dbReference type="EMBL" id="CAUYUJ010014811">
    <property type="protein sequence ID" value="CAK0846266.1"/>
    <property type="molecule type" value="Genomic_DNA"/>
</dbReference>
<keyword evidence="6" id="KW-0067">ATP-binding</keyword>
<keyword evidence="12" id="KW-1185">Reference proteome</keyword>
<evidence type="ECO:0000313" key="11">
    <source>
        <dbReference type="EMBL" id="CAK0846266.1"/>
    </source>
</evidence>
<reference evidence="11" key="1">
    <citation type="submission" date="2023-10" db="EMBL/GenBank/DDBJ databases">
        <authorList>
            <person name="Chen Y."/>
            <person name="Shah S."/>
            <person name="Dougan E. K."/>
            <person name="Thang M."/>
            <person name="Chan C."/>
        </authorList>
    </citation>
    <scope>NUCLEOTIDE SEQUENCE [LARGE SCALE GENOMIC DNA]</scope>
</reference>
<dbReference type="InterPro" id="IPR000719">
    <property type="entry name" value="Prot_kinase_dom"/>
</dbReference>
<feature type="coiled-coil region" evidence="9">
    <location>
        <begin position="86"/>
        <end position="344"/>
    </location>
</feature>
<comment type="catalytic activity">
    <reaction evidence="7">
        <text>L-threonyl-[protein] + ATP = O-phospho-L-threonyl-[protein] + ADP + H(+)</text>
        <dbReference type="Rhea" id="RHEA:46608"/>
        <dbReference type="Rhea" id="RHEA-COMP:11060"/>
        <dbReference type="Rhea" id="RHEA-COMP:11605"/>
        <dbReference type="ChEBI" id="CHEBI:15378"/>
        <dbReference type="ChEBI" id="CHEBI:30013"/>
        <dbReference type="ChEBI" id="CHEBI:30616"/>
        <dbReference type="ChEBI" id="CHEBI:61977"/>
        <dbReference type="ChEBI" id="CHEBI:456216"/>
        <dbReference type="EC" id="2.7.11.1"/>
    </reaction>
</comment>
<evidence type="ECO:0000256" key="9">
    <source>
        <dbReference type="SAM" id="Coils"/>
    </source>
</evidence>
<keyword evidence="2" id="KW-0723">Serine/threonine-protein kinase</keyword>
<dbReference type="SUPFAM" id="SSF50249">
    <property type="entry name" value="Nucleic acid-binding proteins"/>
    <property type="match status" value="1"/>
</dbReference>
<dbReference type="InterPro" id="IPR022666">
    <property type="entry name" value="Ribosomal_uL2_RNA-bd_dom"/>
</dbReference>